<proteinExistence type="predicted"/>
<evidence type="ECO:0000256" key="4">
    <source>
        <dbReference type="ARBA" id="ARBA00023284"/>
    </source>
</evidence>
<dbReference type="PANTHER" id="PTHR42852">
    <property type="entry name" value="THIOL:DISULFIDE INTERCHANGE PROTEIN DSBE"/>
    <property type="match status" value="1"/>
</dbReference>
<evidence type="ECO:0000313" key="6">
    <source>
        <dbReference type="EMBL" id="MPL90289.1"/>
    </source>
</evidence>
<feature type="domain" description="Thioredoxin" evidence="5">
    <location>
        <begin position="249"/>
        <end position="396"/>
    </location>
</feature>
<dbReference type="AlphaFoldDB" id="A0A644VFW8"/>
<sequence>MIARFTALICLTIMVLTSCQKSSSELFVLEGQVENLKDSTTIELAYYSMINNKRQRTIDSAIVIDGKFRFEGKIKELTAAQLYFPDNAAARIYMEPTNMELWIDRNAPYAYKLSGTKVEVENRDLRKYTGPLDKNIFQNLTSTLNEIKQYNLLKENAPDRDSLKNVINNHLAEINIYRGAKDSVLYNFISQHPSYQIAPDLLYLLLEQGTFDVDTIKTLYNTLPEQIKNSLTGKFTADKIKEEENKKNSSVGGIAPDFTRESSSGKSIRLSDFRNKNYVLLDFWASWCIPCLKEIPNVKKLYGKYQSKGLEVIGVSLDDDKSSWLEAVNKQNLNEWPQILSKEQQDKSVFEKDDLSEIYNFDGIPFYILIDKNGKVIERWEHIGEEQQLKLSNIFK</sequence>
<comment type="subcellular location">
    <subcellularLocation>
        <location evidence="1">Cell envelope</location>
    </subcellularLocation>
</comment>
<evidence type="ECO:0000256" key="1">
    <source>
        <dbReference type="ARBA" id="ARBA00004196"/>
    </source>
</evidence>
<dbReference type="Pfam" id="PF00578">
    <property type="entry name" value="AhpC-TSA"/>
    <property type="match status" value="1"/>
</dbReference>
<dbReference type="SUPFAM" id="SSF52833">
    <property type="entry name" value="Thioredoxin-like"/>
    <property type="match status" value="1"/>
</dbReference>
<protein>
    <submittedName>
        <fullName evidence="6">Thiol-disulfide oxidoreductase ResA</fullName>
    </submittedName>
</protein>
<evidence type="ECO:0000256" key="2">
    <source>
        <dbReference type="ARBA" id="ARBA00022748"/>
    </source>
</evidence>
<dbReference type="InterPro" id="IPR036249">
    <property type="entry name" value="Thioredoxin-like_sf"/>
</dbReference>
<evidence type="ECO:0000259" key="5">
    <source>
        <dbReference type="PROSITE" id="PS51352"/>
    </source>
</evidence>
<gene>
    <name evidence="6" type="primary">resA_34</name>
    <name evidence="6" type="ORF">SDC9_36337</name>
</gene>
<dbReference type="GO" id="GO:0017004">
    <property type="term" value="P:cytochrome complex assembly"/>
    <property type="evidence" value="ECO:0007669"/>
    <property type="project" value="UniProtKB-KW"/>
</dbReference>
<reference evidence="6" key="1">
    <citation type="submission" date="2019-08" db="EMBL/GenBank/DDBJ databases">
        <authorList>
            <person name="Kucharzyk K."/>
            <person name="Murdoch R.W."/>
            <person name="Higgins S."/>
            <person name="Loffler F."/>
        </authorList>
    </citation>
    <scope>NUCLEOTIDE SEQUENCE</scope>
</reference>
<dbReference type="CDD" id="cd02966">
    <property type="entry name" value="TlpA_like_family"/>
    <property type="match status" value="1"/>
</dbReference>
<keyword evidence="3" id="KW-1015">Disulfide bond</keyword>
<dbReference type="GO" id="GO:0016209">
    <property type="term" value="F:antioxidant activity"/>
    <property type="evidence" value="ECO:0007669"/>
    <property type="project" value="InterPro"/>
</dbReference>
<dbReference type="PANTHER" id="PTHR42852:SF6">
    <property type="entry name" value="THIOL:DISULFIDE INTERCHANGE PROTEIN DSBE"/>
    <property type="match status" value="1"/>
</dbReference>
<dbReference type="InterPro" id="IPR013766">
    <property type="entry name" value="Thioredoxin_domain"/>
</dbReference>
<dbReference type="InterPro" id="IPR025380">
    <property type="entry name" value="DUF4369"/>
</dbReference>
<dbReference type="PROSITE" id="PS51352">
    <property type="entry name" value="THIOREDOXIN_2"/>
    <property type="match status" value="1"/>
</dbReference>
<organism evidence="6">
    <name type="scientific">bioreactor metagenome</name>
    <dbReference type="NCBI Taxonomy" id="1076179"/>
    <lineage>
        <taxon>unclassified sequences</taxon>
        <taxon>metagenomes</taxon>
        <taxon>ecological metagenomes</taxon>
    </lineage>
</organism>
<dbReference type="Pfam" id="PF14289">
    <property type="entry name" value="DUF4369"/>
    <property type="match status" value="1"/>
</dbReference>
<comment type="caution">
    <text evidence="6">The sequence shown here is derived from an EMBL/GenBank/DDBJ whole genome shotgun (WGS) entry which is preliminary data.</text>
</comment>
<evidence type="ECO:0000256" key="3">
    <source>
        <dbReference type="ARBA" id="ARBA00023157"/>
    </source>
</evidence>
<dbReference type="Gene3D" id="3.40.30.10">
    <property type="entry name" value="Glutaredoxin"/>
    <property type="match status" value="1"/>
</dbReference>
<dbReference type="InterPro" id="IPR050553">
    <property type="entry name" value="Thioredoxin_ResA/DsbE_sf"/>
</dbReference>
<dbReference type="GO" id="GO:0016491">
    <property type="term" value="F:oxidoreductase activity"/>
    <property type="evidence" value="ECO:0007669"/>
    <property type="project" value="InterPro"/>
</dbReference>
<keyword evidence="4" id="KW-0676">Redox-active center</keyword>
<keyword evidence="2" id="KW-0201">Cytochrome c-type biogenesis</keyword>
<dbReference type="GO" id="GO:0030313">
    <property type="term" value="C:cell envelope"/>
    <property type="evidence" value="ECO:0007669"/>
    <property type="project" value="UniProtKB-SubCell"/>
</dbReference>
<dbReference type="EMBL" id="VSSQ01000299">
    <property type="protein sequence ID" value="MPL90289.1"/>
    <property type="molecule type" value="Genomic_DNA"/>
</dbReference>
<name>A0A644VFW8_9ZZZZ</name>
<dbReference type="PROSITE" id="PS51257">
    <property type="entry name" value="PROKAR_LIPOPROTEIN"/>
    <property type="match status" value="1"/>
</dbReference>
<accession>A0A644VFW8</accession>
<dbReference type="InterPro" id="IPR000866">
    <property type="entry name" value="AhpC/TSA"/>
</dbReference>